<keyword evidence="4" id="KW-0040">ANK repeat</keyword>
<protein>
    <recommendedName>
        <fullName evidence="9">J domain-containing protein</fullName>
    </recommendedName>
</protein>
<reference evidence="7" key="1">
    <citation type="submission" date="2014-09" db="EMBL/GenBank/DDBJ databases">
        <title>Genome sequence of the luminous mushroom Mycena chlorophos for searching fungal bioluminescence genes.</title>
        <authorList>
            <person name="Tanaka Y."/>
            <person name="Kasuga D."/>
            <person name="Oba Y."/>
            <person name="Hase S."/>
            <person name="Sato K."/>
            <person name="Oba Y."/>
            <person name="Sakakibara Y."/>
        </authorList>
    </citation>
    <scope>NUCLEOTIDE SEQUENCE</scope>
</reference>
<keyword evidence="5" id="KW-0539">Nucleus</keyword>
<evidence type="ECO:0000256" key="5">
    <source>
        <dbReference type="ARBA" id="ARBA00023242"/>
    </source>
</evidence>
<keyword evidence="8" id="KW-1185">Reference proteome</keyword>
<evidence type="ECO:0000256" key="4">
    <source>
        <dbReference type="ARBA" id="ARBA00023043"/>
    </source>
</evidence>
<organism evidence="7 8">
    <name type="scientific">Mycena chlorophos</name>
    <name type="common">Agaric fungus</name>
    <name type="synonym">Agaricus chlorophos</name>
    <dbReference type="NCBI Taxonomy" id="658473"/>
    <lineage>
        <taxon>Eukaryota</taxon>
        <taxon>Fungi</taxon>
        <taxon>Dikarya</taxon>
        <taxon>Basidiomycota</taxon>
        <taxon>Agaricomycotina</taxon>
        <taxon>Agaricomycetes</taxon>
        <taxon>Agaricomycetidae</taxon>
        <taxon>Agaricales</taxon>
        <taxon>Marasmiineae</taxon>
        <taxon>Mycenaceae</taxon>
        <taxon>Mycena</taxon>
    </lineage>
</organism>
<keyword evidence="2" id="KW-0597">Phosphoprotein</keyword>
<name>A0ABQ0LZ11_MYCCL</name>
<accession>A0ABQ0LZ11</accession>
<evidence type="ECO:0000256" key="1">
    <source>
        <dbReference type="ARBA" id="ARBA00004123"/>
    </source>
</evidence>
<comment type="subcellular location">
    <subcellularLocation>
        <location evidence="1">Nucleus</location>
    </subcellularLocation>
</comment>
<evidence type="ECO:0000256" key="2">
    <source>
        <dbReference type="ARBA" id="ARBA00022553"/>
    </source>
</evidence>
<evidence type="ECO:0008006" key="9">
    <source>
        <dbReference type="Google" id="ProtNLM"/>
    </source>
</evidence>
<dbReference type="InterPro" id="IPR038753">
    <property type="entry name" value="NFKBIL1"/>
</dbReference>
<dbReference type="PANTHER" id="PTHR15263">
    <property type="entry name" value="I-KAPPA-B-LIKE PROTEIN IKBL"/>
    <property type="match status" value="1"/>
</dbReference>
<evidence type="ECO:0000256" key="3">
    <source>
        <dbReference type="ARBA" id="ARBA00022737"/>
    </source>
</evidence>
<evidence type="ECO:0000256" key="6">
    <source>
        <dbReference type="SAM" id="MobiDB-lite"/>
    </source>
</evidence>
<dbReference type="EMBL" id="DF849259">
    <property type="protein sequence ID" value="GAT56288.1"/>
    <property type="molecule type" value="Genomic_DNA"/>
</dbReference>
<dbReference type="PANTHER" id="PTHR15263:SF1">
    <property type="entry name" value="NF-KAPPA-B INHIBITOR-LIKE PROTEIN 1"/>
    <property type="match status" value="1"/>
</dbReference>
<keyword evidence="3" id="KW-0677">Repeat</keyword>
<proteinExistence type="predicted"/>
<gene>
    <name evidence="7" type="ORF">MCHLO_12956</name>
</gene>
<sequence length="226" mass="26203">MTAHTRLNTPSPDHQRTNRNSRLVDTCKWVETQLAATPDSRVNTWVFDQQRLFLDKERPRFRRTWDDVGSVYSIGDDVRWIKTEGFEEVRRRVDSRIRQRIESESVAARKEKAMKQRWIQYDLGCKRADEAEPGSLSFNEVPWPVLRPPTLKKTDILEGDVEAFLLSPLHSVGLGSKERLKAALLRWHPDRCRVGLLTKVKESERAQVEAVAQMVARELTSIRGKL</sequence>
<feature type="region of interest" description="Disordered" evidence="6">
    <location>
        <begin position="1"/>
        <end position="20"/>
    </location>
</feature>
<dbReference type="Proteomes" id="UP000815677">
    <property type="component" value="Unassembled WGS sequence"/>
</dbReference>
<evidence type="ECO:0000313" key="8">
    <source>
        <dbReference type="Proteomes" id="UP000815677"/>
    </source>
</evidence>
<evidence type="ECO:0000313" key="7">
    <source>
        <dbReference type="EMBL" id="GAT56288.1"/>
    </source>
</evidence>